<reference evidence="2 3" key="1">
    <citation type="submission" date="2008-01" db="EMBL/GenBank/DDBJ databases">
        <title>Yersinia pestis Strain IP275 project at JCVI/TIGR.</title>
        <authorList>
            <person name="Ravel J."/>
            <person name="Eppinger M."/>
            <person name="Fricke W.F."/>
            <person name="Rosovitz M."/>
            <person name="Lindler L.E."/>
            <person name="Bearden S."/>
            <person name="Shriefer M."/>
        </authorList>
    </citation>
    <scope>NUCLEOTIDE SEQUENCE [LARGE SCALE GENOMIC DNA]</scope>
    <source>
        <strain evidence="2 3">IP275</strain>
    </source>
</reference>
<dbReference type="EMBL" id="AAOS02000066">
    <property type="protein sequence ID" value="EDR30333.1"/>
    <property type="molecule type" value="Genomic_DNA"/>
</dbReference>
<comment type="caution">
    <text evidence="2">The sequence shown here is derived from an EMBL/GenBank/DDBJ whole genome shotgun (WGS) entry which is preliminary data.</text>
</comment>
<gene>
    <name evidence="1" type="ORF">YPIP275_0397</name>
    <name evidence="2" type="ORF">YPIP275_2438</name>
</gene>
<dbReference type="AlphaFoldDB" id="A0AAV3B8H7"/>
<sequence length="38" mass="4428">MDHYCTVRYTGVGVRIPSCVNIIWHCDVTFLFFGFACR</sequence>
<evidence type="ECO:0000313" key="3">
    <source>
        <dbReference type="Proteomes" id="UP000004430"/>
    </source>
</evidence>
<evidence type="ECO:0000313" key="2">
    <source>
        <dbReference type="EMBL" id="EDR30336.1"/>
    </source>
</evidence>
<organism evidence="2 3">
    <name type="scientific">Yersinia pestis biovar Orientalis str. IP275</name>
    <dbReference type="NCBI Taxonomy" id="373665"/>
    <lineage>
        <taxon>Bacteria</taxon>
        <taxon>Pseudomonadati</taxon>
        <taxon>Pseudomonadota</taxon>
        <taxon>Gammaproteobacteria</taxon>
        <taxon>Enterobacterales</taxon>
        <taxon>Yersiniaceae</taxon>
        <taxon>Yersinia</taxon>
    </lineage>
</organism>
<name>A0AAV3B8H7_YERPE</name>
<accession>A0AAV3B8H7</accession>
<dbReference type="Proteomes" id="UP000004430">
    <property type="component" value="Unassembled WGS sequence"/>
</dbReference>
<proteinExistence type="predicted"/>
<protein>
    <submittedName>
        <fullName evidence="2">Uncharacterized protein</fullName>
    </submittedName>
</protein>
<dbReference type="EMBL" id="AAOS02000064">
    <property type="protein sequence ID" value="EDR30336.1"/>
    <property type="molecule type" value="Genomic_DNA"/>
</dbReference>
<reference evidence="2 3" key="2">
    <citation type="submission" date="2010-03" db="EMBL/GenBank/DDBJ databases">
        <authorList>
            <person name="Payne S.H."/>
            <person name="Sutton G.G."/>
        </authorList>
    </citation>
    <scope>NUCLEOTIDE SEQUENCE [LARGE SCALE GENOMIC DNA]</scope>
    <source>
        <strain evidence="2 3">IP275</strain>
    </source>
</reference>
<evidence type="ECO:0000313" key="1">
    <source>
        <dbReference type="EMBL" id="EDR30333.1"/>
    </source>
</evidence>